<dbReference type="GO" id="GO:0046872">
    <property type="term" value="F:metal ion binding"/>
    <property type="evidence" value="ECO:0007669"/>
    <property type="project" value="UniProtKB-KW"/>
</dbReference>
<dbReference type="GO" id="GO:0005737">
    <property type="term" value="C:cytoplasm"/>
    <property type="evidence" value="ECO:0007669"/>
    <property type="project" value="TreeGrafter"/>
</dbReference>
<dbReference type="GeneID" id="65535314"/>
<evidence type="ECO:0000313" key="6">
    <source>
        <dbReference type="EMBL" id="ANU62374.1"/>
    </source>
</evidence>
<dbReference type="EMBL" id="CP015402">
    <property type="protein sequence ID" value="ANU62374.1"/>
    <property type="molecule type" value="Genomic_DNA"/>
</dbReference>
<protein>
    <recommendedName>
        <fullName evidence="3">GTP cyclohydrolase 1 type 2 homolog</fullName>
    </recommendedName>
</protein>
<dbReference type="RefSeq" id="WP_068959773.1">
    <property type="nucleotide sequence ID" value="NZ_CAJTAP010000016.1"/>
</dbReference>
<sequence>MTINSIIGAIQEVAPTSLQEGYDNSGLQLGDASKECTGILLCVDVTPGRVDEAIARGCNLIVSHHPLLFHGLKQITGATPHQQAVIRAIEAGVAIYSAHTSLDNAPGGVSAWLARELGLNYTGPLCPISADMPQAGAGALTTAATPLTAAMLADRVKKACGSPVCRCTTPPQGAVITRIAMCGGSGGSMIPDAIAAGAQAYITSDVRYHDFLDYADRIFIIDIGHFESEECTKRIFYHIITQKFPNFAVHYSDSEKNPINYI</sequence>
<evidence type="ECO:0000256" key="4">
    <source>
        <dbReference type="ARBA" id="ARBA00022723"/>
    </source>
</evidence>
<feature type="binding site" evidence="5">
    <location>
        <position position="64"/>
    </location>
    <ligand>
        <name>a divalent metal cation</name>
        <dbReference type="ChEBI" id="CHEBI:60240"/>
        <label>2</label>
    </ligand>
</feature>
<dbReference type="Gene3D" id="3.40.1390.30">
    <property type="entry name" value="NIF3 (NGG1p interacting factor 3)-like"/>
    <property type="match status" value="2"/>
</dbReference>
<dbReference type="PANTHER" id="PTHR13799">
    <property type="entry name" value="NGG1 INTERACTING FACTOR 3"/>
    <property type="match status" value="1"/>
</dbReference>
<dbReference type="AlphaFoldDB" id="A0A1B1S6F3"/>
<dbReference type="PANTHER" id="PTHR13799:SF14">
    <property type="entry name" value="GTP CYCLOHYDROLASE 1 TYPE 2 HOMOLOG"/>
    <property type="match status" value="1"/>
</dbReference>
<evidence type="ECO:0000256" key="5">
    <source>
        <dbReference type="PIRSR" id="PIRSR602678-1"/>
    </source>
</evidence>
<gene>
    <name evidence="6" type="ORF">A4V02_00490</name>
</gene>
<dbReference type="KEGG" id="pary:A4V02_00490"/>
<organism evidence="6 7">
    <name type="scientific">Muribaculum intestinale</name>
    <dbReference type="NCBI Taxonomy" id="1796646"/>
    <lineage>
        <taxon>Bacteria</taxon>
        <taxon>Pseudomonadati</taxon>
        <taxon>Bacteroidota</taxon>
        <taxon>Bacteroidia</taxon>
        <taxon>Bacteroidales</taxon>
        <taxon>Muribaculaceae</taxon>
        <taxon>Muribaculum</taxon>
    </lineage>
</organism>
<evidence type="ECO:0000256" key="3">
    <source>
        <dbReference type="ARBA" id="ARBA00022112"/>
    </source>
</evidence>
<dbReference type="NCBIfam" id="TIGR00486">
    <property type="entry name" value="YbgI_SA1388"/>
    <property type="match status" value="1"/>
</dbReference>
<dbReference type="Proteomes" id="UP000186351">
    <property type="component" value="Chromosome"/>
</dbReference>
<dbReference type="SUPFAM" id="SSF102705">
    <property type="entry name" value="NIF3 (NGG1p interacting factor 3)-like"/>
    <property type="match status" value="1"/>
</dbReference>
<keyword evidence="7" id="KW-1185">Reference proteome</keyword>
<evidence type="ECO:0000256" key="2">
    <source>
        <dbReference type="ARBA" id="ARBA00011643"/>
    </source>
</evidence>
<comment type="subunit">
    <text evidence="2">Homohexamer.</text>
</comment>
<feature type="binding site" evidence="5">
    <location>
        <position position="229"/>
    </location>
    <ligand>
        <name>a divalent metal cation</name>
        <dbReference type="ChEBI" id="CHEBI:60240"/>
        <label>1</label>
    </ligand>
</feature>
<reference evidence="7" key="1">
    <citation type="submission" date="2016-04" db="EMBL/GenBank/DDBJ databases">
        <title>Complete Genome Sequences of Twelve Strains of a Stable Defined Moderately Diverse Mouse Microbiota 2 (sDMDMm2).</title>
        <authorList>
            <person name="Uchimura Y."/>
            <person name="Wyss M."/>
            <person name="Brugiroux S."/>
            <person name="Limenitakis J.P."/>
            <person name="Stecher B."/>
            <person name="McCoy K.D."/>
            <person name="Macpherson A.J."/>
        </authorList>
    </citation>
    <scope>NUCLEOTIDE SEQUENCE [LARGE SCALE GENOMIC DNA]</scope>
    <source>
        <strain evidence="7">YL27</strain>
    </source>
</reference>
<name>A0A1B1S6F3_9BACT</name>
<feature type="binding site" evidence="5">
    <location>
        <position position="103"/>
    </location>
    <ligand>
        <name>a divalent metal cation</name>
        <dbReference type="ChEBI" id="CHEBI:60240"/>
        <label>1</label>
    </ligand>
</feature>
<accession>A0A1Z2XFD9</accession>
<comment type="similarity">
    <text evidence="1">Belongs to the GTP cyclohydrolase I type 2/NIF3 family.</text>
</comment>
<dbReference type="OrthoDB" id="9792792at2"/>
<feature type="binding site" evidence="5">
    <location>
        <position position="225"/>
    </location>
    <ligand>
        <name>a divalent metal cation</name>
        <dbReference type="ChEBI" id="CHEBI:60240"/>
        <label>1</label>
    </ligand>
</feature>
<evidence type="ECO:0000256" key="1">
    <source>
        <dbReference type="ARBA" id="ARBA00006964"/>
    </source>
</evidence>
<feature type="binding site" evidence="5">
    <location>
        <position position="65"/>
    </location>
    <ligand>
        <name>a divalent metal cation</name>
        <dbReference type="ChEBI" id="CHEBI:60240"/>
        <label>1</label>
    </ligand>
</feature>
<dbReference type="FunFam" id="3.40.1390.30:FF:000001">
    <property type="entry name" value="GTP cyclohydrolase 1 type 2"/>
    <property type="match status" value="1"/>
</dbReference>
<dbReference type="InterPro" id="IPR002678">
    <property type="entry name" value="DUF34/NIF3"/>
</dbReference>
<evidence type="ECO:0000313" key="7">
    <source>
        <dbReference type="Proteomes" id="UP000186351"/>
    </source>
</evidence>
<proteinExistence type="inferred from homology"/>
<dbReference type="InterPro" id="IPR036069">
    <property type="entry name" value="DUF34/NIF3_sf"/>
</dbReference>
<dbReference type="STRING" id="1796646.A4V02_00490"/>
<keyword evidence="4 5" id="KW-0479">Metal-binding</keyword>
<accession>A0A1B1S6F3</accession>
<dbReference type="Pfam" id="PF01784">
    <property type="entry name" value="DUF34_NIF3"/>
    <property type="match status" value="1"/>
</dbReference>